<feature type="chain" id="PRO_5044932041" description="S-adenosylmethionine decarboxylase alpha chain" evidence="13">
    <location>
        <begin position="71"/>
        <end position="410"/>
    </location>
</feature>
<feature type="active site" description="Proton acceptor" evidence="12 14">
    <location>
        <position position="286"/>
    </location>
</feature>
<dbReference type="SUPFAM" id="SSF53335">
    <property type="entry name" value="S-adenosyl-L-methionine-dependent methyltransferases"/>
    <property type="match status" value="1"/>
</dbReference>
<evidence type="ECO:0000256" key="12">
    <source>
        <dbReference type="HAMAP-Rule" id="MF_00198"/>
    </source>
</evidence>
<feature type="binding site" evidence="12">
    <location>
        <position position="208"/>
    </location>
    <ligand>
        <name>spermidine</name>
        <dbReference type="ChEBI" id="CHEBI:57834"/>
    </ligand>
</feature>
<dbReference type="Pfam" id="PF02675">
    <property type="entry name" value="AdoMet_dc"/>
    <property type="match status" value="1"/>
</dbReference>
<keyword evidence="6 13" id="KW-0745">Spermidine biosynthesis</keyword>
<comment type="catalytic activity">
    <reaction evidence="12">
        <text>S-adenosyl 3-(methylsulfanyl)propylamine + putrescine = S-methyl-5'-thioadenosine + spermidine + H(+)</text>
        <dbReference type="Rhea" id="RHEA:12721"/>
        <dbReference type="ChEBI" id="CHEBI:15378"/>
        <dbReference type="ChEBI" id="CHEBI:17509"/>
        <dbReference type="ChEBI" id="CHEBI:57443"/>
        <dbReference type="ChEBI" id="CHEBI:57834"/>
        <dbReference type="ChEBI" id="CHEBI:326268"/>
        <dbReference type="EC" id="2.5.1.16"/>
    </reaction>
</comment>
<dbReference type="EMBL" id="BAABFB010000012">
    <property type="protein sequence ID" value="GAA4472096.1"/>
    <property type="molecule type" value="Genomic_DNA"/>
</dbReference>
<dbReference type="PANTHER" id="PTHR33866">
    <property type="entry name" value="S-ADENOSYLMETHIONINE DECARBOXYLASE PROENZYME"/>
    <property type="match status" value="1"/>
</dbReference>
<dbReference type="NCBIfam" id="TIGR03330">
    <property type="entry name" value="SAM_DCase_Bsu"/>
    <property type="match status" value="1"/>
</dbReference>
<dbReference type="InterPro" id="IPR016067">
    <property type="entry name" value="S-AdoMet_deCO2ase_core"/>
</dbReference>
<comment type="subunit">
    <text evidence="13">Heterotetramer of two alpha and two beta chains arranged as a dimer of alpha/beta heterodimers.</text>
</comment>
<dbReference type="InterPro" id="IPR001045">
    <property type="entry name" value="Spermi_synthase"/>
</dbReference>
<protein>
    <recommendedName>
        <fullName evidence="13">S-adenosylmethionine decarboxylase proenzyme</fullName>
        <shortName evidence="13">AdoMetDC</shortName>
        <shortName evidence="13">SAMDC</shortName>
        <ecNumber evidence="13">4.1.1.50</ecNumber>
    </recommendedName>
    <component>
        <recommendedName>
            <fullName evidence="13">S-adenosylmethionine decarboxylase beta chain</fullName>
        </recommendedName>
    </component>
    <component>
        <recommendedName>
            <fullName evidence="13">S-adenosylmethionine decarboxylase alpha chain</fullName>
        </recommendedName>
    </component>
</protein>
<keyword evidence="4 13" id="KW-0210">Decarboxylase</keyword>
<keyword evidence="5 13" id="KW-0068">Autocatalytic cleavage</keyword>
<dbReference type="InterPro" id="IPR017716">
    <property type="entry name" value="S-AdoMet_deCOase_pro-enz"/>
</dbReference>
<feature type="binding site" evidence="12">
    <location>
        <position position="184"/>
    </location>
    <ligand>
        <name>spermidine</name>
        <dbReference type="ChEBI" id="CHEBI:57834"/>
    </ligand>
</feature>
<evidence type="ECO:0000313" key="16">
    <source>
        <dbReference type="EMBL" id="GAA4472096.1"/>
    </source>
</evidence>
<dbReference type="InterPro" id="IPR030374">
    <property type="entry name" value="PABS"/>
</dbReference>
<comment type="subunit">
    <text evidence="12">Homodimer or homotetramer.</text>
</comment>
<dbReference type="PROSITE" id="PS51006">
    <property type="entry name" value="PABS_2"/>
    <property type="match status" value="1"/>
</dbReference>
<accession>A0ABP8NSW5</accession>
<feature type="binding site" evidence="12">
    <location>
        <position position="294"/>
    </location>
    <ligand>
        <name>S-methyl-5'-thioadenosine</name>
        <dbReference type="ChEBI" id="CHEBI:17509"/>
    </ligand>
</feature>
<evidence type="ECO:0000256" key="1">
    <source>
        <dbReference type="ARBA" id="ARBA00007867"/>
    </source>
</evidence>
<dbReference type="Gene3D" id="3.60.90.10">
    <property type="entry name" value="S-adenosylmethionine decarboxylase"/>
    <property type="match status" value="1"/>
</dbReference>
<comment type="catalytic activity">
    <reaction evidence="13">
        <text>S-adenosyl-L-methionine + H(+) = S-adenosyl 3-(methylsulfanyl)propylamine + CO2</text>
        <dbReference type="Rhea" id="RHEA:15981"/>
        <dbReference type="ChEBI" id="CHEBI:15378"/>
        <dbReference type="ChEBI" id="CHEBI:16526"/>
        <dbReference type="ChEBI" id="CHEBI:57443"/>
        <dbReference type="ChEBI" id="CHEBI:59789"/>
        <dbReference type="EC" id="4.1.1.50"/>
    </reaction>
</comment>
<feature type="active site" description="Proton donor; for catalytic activity" evidence="13">
    <location>
        <position position="91"/>
    </location>
</feature>
<evidence type="ECO:0000256" key="14">
    <source>
        <dbReference type="PROSITE-ProRule" id="PRU00354"/>
    </source>
</evidence>
<feature type="chain" id="PRO_5044932042" description="S-adenosylmethionine decarboxylase beta chain" evidence="13">
    <location>
        <begin position="1"/>
        <end position="70"/>
    </location>
</feature>
<keyword evidence="2 12" id="KW-0808">Transferase</keyword>
<keyword evidence="17" id="KW-1185">Reference proteome</keyword>
<feature type="active site" description="Schiff-base intermediate with substrate; via pyruvic acid" evidence="13">
    <location>
        <position position="71"/>
    </location>
</feature>
<comment type="cofactor">
    <cofactor evidence="13">
        <name>pyruvate</name>
        <dbReference type="ChEBI" id="CHEBI:15361"/>
    </cofactor>
    <text evidence="13">Binds 1 pyruvoyl group covalently per subunit.</text>
</comment>
<gene>
    <name evidence="12" type="primary">speE</name>
    <name evidence="13" type="synonym">speH</name>
    <name evidence="16" type="ORF">GCM10023094_03830</name>
</gene>
<evidence type="ECO:0000256" key="3">
    <source>
        <dbReference type="ARBA" id="ARBA00022691"/>
    </source>
</evidence>
<keyword evidence="10 13" id="KW-0704">Schiff base</keyword>
<name>A0ABP8NSW5_9NOCA</name>
<reference evidence="17" key="1">
    <citation type="journal article" date="2019" name="Int. J. Syst. Evol. Microbiol.">
        <title>The Global Catalogue of Microorganisms (GCM) 10K type strain sequencing project: providing services to taxonomists for standard genome sequencing and annotation.</title>
        <authorList>
            <consortium name="The Broad Institute Genomics Platform"/>
            <consortium name="The Broad Institute Genome Sequencing Center for Infectious Disease"/>
            <person name="Wu L."/>
            <person name="Ma J."/>
        </authorList>
    </citation>
    <scope>NUCLEOTIDE SEQUENCE [LARGE SCALE GENOMIC DNA]</scope>
    <source>
        <strain evidence="17">JCM 32206</strain>
    </source>
</reference>
<dbReference type="InterPro" id="IPR003826">
    <property type="entry name" value="AdoMetDC_fam_prok"/>
</dbReference>
<dbReference type="HAMAP" id="MF_00198">
    <property type="entry name" value="Spermidine_synth"/>
    <property type="match status" value="1"/>
</dbReference>
<evidence type="ECO:0000313" key="17">
    <source>
        <dbReference type="Proteomes" id="UP001501183"/>
    </source>
</evidence>
<feature type="active site" description="Proton acceptor; for processing activity" evidence="13">
    <location>
        <position position="76"/>
    </location>
</feature>
<proteinExistence type="inferred from homology"/>
<comment type="pathway">
    <text evidence="13">Amine and polyamine biosynthesis; S-adenosylmethioninamine biosynthesis; S-adenosylmethioninamine from S-adenosyl-L-methionine: step 1/1.</text>
</comment>
<keyword evidence="7 13" id="KW-0620">Polyamine biosynthesis</keyword>
<dbReference type="CDD" id="cd02440">
    <property type="entry name" value="AdoMet_MTases"/>
    <property type="match status" value="1"/>
</dbReference>
<dbReference type="SUPFAM" id="SSF56276">
    <property type="entry name" value="S-adenosylmethionine decarboxylase"/>
    <property type="match status" value="1"/>
</dbReference>
<evidence type="ECO:0000259" key="15">
    <source>
        <dbReference type="PROSITE" id="PS51006"/>
    </source>
</evidence>
<evidence type="ECO:0000256" key="5">
    <source>
        <dbReference type="ARBA" id="ARBA00022813"/>
    </source>
</evidence>
<evidence type="ECO:0000256" key="11">
    <source>
        <dbReference type="ARBA" id="ARBA00023317"/>
    </source>
</evidence>
<comment type="caution">
    <text evidence="16">The sequence shown here is derived from an EMBL/GenBank/DDBJ whole genome shotgun (WGS) entry which is preliminary data.</text>
</comment>
<keyword evidence="8 13" id="KW-0865">Zymogen</keyword>
<keyword evidence="3 13" id="KW-0949">S-adenosyl-L-methionine</keyword>
<comment type="similarity">
    <text evidence="1 12">Belongs to the spermidine/spermine synthase family.</text>
</comment>
<keyword evidence="9 13" id="KW-0456">Lyase</keyword>
<dbReference type="PANTHER" id="PTHR33866:SF2">
    <property type="entry name" value="S-ADENOSYLMETHIONINE DECARBOXYLASE PROENZYME"/>
    <property type="match status" value="1"/>
</dbReference>
<dbReference type="Proteomes" id="UP001501183">
    <property type="component" value="Unassembled WGS sequence"/>
</dbReference>
<evidence type="ECO:0000256" key="2">
    <source>
        <dbReference type="ARBA" id="ARBA00022679"/>
    </source>
</evidence>
<evidence type="ECO:0000256" key="13">
    <source>
        <dbReference type="HAMAP-Rule" id="MF_00464"/>
    </source>
</evidence>
<comment type="function">
    <text evidence="12">Catalyzes the irreversible transfer of a propylamine group from the amino donor S-adenosylmethioninamine (decarboxy-AdoMet) to putrescine (1,4-diaminobutane) to yield spermidine.</text>
</comment>
<organism evidence="16 17">
    <name type="scientific">Rhodococcus olei</name>
    <dbReference type="NCBI Taxonomy" id="2161675"/>
    <lineage>
        <taxon>Bacteria</taxon>
        <taxon>Bacillati</taxon>
        <taxon>Actinomycetota</taxon>
        <taxon>Actinomycetes</taxon>
        <taxon>Mycobacteriales</taxon>
        <taxon>Nocardiaceae</taxon>
        <taxon>Rhodococcus</taxon>
    </lineage>
</organism>
<comment type="function">
    <text evidence="13">Catalyzes the decarboxylation of S-adenosylmethionine to S-adenosylmethioninamine (dcAdoMet), the propylamine donor required for the synthesis of the polyamines spermine and spermidine from the diamine putrescine.</text>
</comment>
<evidence type="ECO:0000256" key="7">
    <source>
        <dbReference type="ARBA" id="ARBA00023115"/>
    </source>
</evidence>
<evidence type="ECO:0000256" key="6">
    <source>
        <dbReference type="ARBA" id="ARBA00023066"/>
    </source>
</evidence>
<dbReference type="InterPro" id="IPR029063">
    <property type="entry name" value="SAM-dependent_MTases_sf"/>
</dbReference>
<feature type="site" description="Cleavage (non-hydrolytic); by autolysis" evidence="13">
    <location>
        <begin position="70"/>
        <end position="71"/>
    </location>
</feature>
<dbReference type="Gene3D" id="3.40.50.150">
    <property type="entry name" value="Vaccinia Virus protein VP39"/>
    <property type="match status" value="1"/>
</dbReference>
<feature type="binding site" evidence="12">
    <location>
        <begin position="265"/>
        <end position="266"/>
    </location>
    <ligand>
        <name>S-methyl-5'-thioadenosine</name>
        <dbReference type="ChEBI" id="CHEBI:17509"/>
    </ligand>
</feature>
<keyword evidence="11 13" id="KW-0670">Pyruvate</keyword>
<comment type="caution">
    <text evidence="12">Lacks conserved residue(s) required for the propagation of feature annotation.</text>
</comment>
<dbReference type="Pfam" id="PF01564">
    <property type="entry name" value="Spermine_synth"/>
    <property type="match status" value="1"/>
</dbReference>
<evidence type="ECO:0000256" key="4">
    <source>
        <dbReference type="ARBA" id="ARBA00022793"/>
    </source>
</evidence>
<evidence type="ECO:0000256" key="10">
    <source>
        <dbReference type="ARBA" id="ARBA00023270"/>
    </source>
</evidence>
<dbReference type="HAMAP" id="MF_00464">
    <property type="entry name" value="AdoMetDC_1"/>
    <property type="match status" value="1"/>
</dbReference>
<sequence length="410" mass="44551">MSPDQHNAVEFAGTHVVAELHGIAPARLDDPQFLRDTLRAALSAAGATVCEVIEHRFEPQGVTVLALLAESHASVHTYPELGSAFVDVFTCGPSADPELAVRLFADALGAEVSGHRAIPRGPATVRRLTESVGAGLTRTWELSEVLHEADTDFQHVVIGRTEQGVSLFCDDERQSTEATQLIYHEALLVPALLLAEQVRRVLVIGSSEGVVSQIAVAAGAESVDHVDIDKAAVQACATYLPYGYSAPELKAADRGDGPVRIHYRDGWEFLAEAAAAGRRYDVVVIDLPDENDDPEAQHNRLYGKDFLLRCAEVLADGGVLACQIGCPTVWRNDTLRRGWLRFIETFGTVIYYGSDEHEWAFLSARVDRLTDAVSELIGRLPASSYRPVTIDELALIRGTVPPHSIRHPVA</sequence>
<comment type="pathway">
    <text evidence="12">Amine and polyamine biosynthesis; spermidine biosynthesis; spermidine from putrescine: step 1/1.</text>
</comment>
<feature type="binding site" evidence="12">
    <location>
        <position position="154"/>
    </location>
    <ligand>
        <name>S-methyl-5'-thioadenosine</name>
        <dbReference type="ChEBI" id="CHEBI:17509"/>
    </ligand>
</feature>
<feature type="binding site" evidence="12">
    <location>
        <position position="227"/>
    </location>
    <ligand>
        <name>S-methyl-5'-thioadenosine</name>
        <dbReference type="ChEBI" id="CHEBI:17509"/>
    </ligand>
</feature>
<feature type="modified residue" description="Pyruvic acid (Ser); by autocatalysis" evidence="13">
    <location>
        <position position="71"/>
    </location>
</feature>
<feature type="domain" description="PABS" evidence="15">
    <location>
        <begin position="123"/>
        <end position="384"/>
    </location>
</feature>
<comment type="PTM">
    <text evidence="13">Is synthesized initially as an inactive proenzyme. Formation of the active enzyme involves a self-maturation process in which the active site pyruvoyl group is generated from an internal serine residue via an autocatalytic post-translational modification. Two non-identical subunits are generated from the proenzyme in this reaction, and the pyruvate is formed at the N-terminus of the alpha chain, which is derived from the carboxyl end of the proenzyme. The post-translation cleavage follows an unusual pathway, termed non-hydrolytic serinolysis, in which the side chain hydroxyl group of the serine supplies its oxygen atom to form the C-terminus of the beta chain, while the remainder of the serine residue undergoes an oxidative deamination to produce ammonia and the pyruvoyl group blocking the N-terminus of the alpha chain.</text>
</comment>
<dbReference type="EC" id="4.1.1.50" evidence="13"/>
<comment type="similarity">
    <text evidence="13">Belongs to the prokaryotic AdoMetDC family. Type 1 subfamily.</text>
</comment>
<evidence type="ECO:0000256" key="9">
    <source>
        <dbReference type="ARBA" id="ARBA00023239"/>
    </source>
</evidence>
<evidence type="ECO:0000256" key="8">
    <source>
        <dbReference type="ARBA" id="ARBA00023145"/>
    </source>
</evidence>